<evidence type="ECO:0000313" key="1">
    <source>
        <dbReference type="EMBL" id="SBW04248.1"/>
    </source>
</evidence>
<reference evidence="1" key="1">
    <citation type="submission" date="2016-04" db="EMBL/GenBank/DDBJ databases">
        <authorList>
            <person name="Evans L.H."/>
            <person name="Alamgir A."/>
            <person name="Owens N."/>
            <person name="Weber N.D."/>
            <person name="Virtaneva K."/>
            <person name="Barbian K."/>
            <person name="Babar A."/>
            <person name="Rosenke K."/>
        </authorList>
    </citation>
    <scope>NUCLEOTIDE SEQUENCE</scope>
    <source>
        <strain evidence="1">86-1</strain>
    </source>
</reference>
<sequence length="48" mass="5575">MWRQSPYLPLNLILFVLNAKNGIRNDQNIWLYVDNKGLGVLQADVDVF</sequence>
<proteinExistence type="predicted"/>
<organism evidence="1">
    <name type="scientific">uncultured Dysgonomonas sp</name>
    <dbReference type="NCBI Taxonomy" id="206096"/>
    <lineage>
        <taxon>Bacteria</taxon>
        <taxon>Pseudomonadati</taxon>
        <taxon>Bacteroidota</taxon>
        <taxon>Bacteroidia</taxon>
        <taxon>Bacteroidales</taxon>
        <taxon>Dysgonomonadaceae</taxon>
        <taxon>Dysgonomonas</taxon>
        <taxon>environmental samples</taxon>
    </lineage>
</organism>
<accession>A0A212JXZ1</accession>
<gene>
    <name evidence="1" type="ORF">KL86DYS1_30789</name>
</gene>
<protein>
    <submittedName>
        <fullName evidence="1">Uncharacterized protein</fullName>
    </submittedName>
</protein>
<name>A0A212JXZ1_9BACT</name>
<dbReference type="AlphaFoldDB" id="A0A212JXZ1"/>
<dbReference type="EMBL" id="FLUM01000003">
    <property type="protein sequence ID" value="SBW04248.1"/>
    <property type="molecule type" value="Genomic_DNA"/>
</dbReference>